<dbReference type="EMBL" id="LAYZ01000024">
    <property type="protein sequence ID" value="KKK33931.1"/>
    <property type="molecule type" value="Genomic_DNA"/>
</dbReference>
<dbReference type="Proteomes" id="UP000034287">
    <property type="component" value="Unassembled WGS sequence"/>
</dbReference>
<accession>A0A0M2SJU4</accession>
<sequence length="103" mass="11953">MKIMDVPMKSVSDIKRSPMSIFEEAKTSENGVYIFNRNEVVGVALTREQYESIHKEIENLYDRIDELTVKERLANDNRQAISAKDVIGFDLNEEKIDENDGWE</sequence>
<dbReference type="PATRIC" id="fig|1432562.3.peg.1986"/>
<keyword evidence="2" id="KW-1185">Reference proteome</keyword>
<dbReference type="STRING" id="1432562.WN59_10005"/>
<name>A0A0M2SJU4_9STAP</name>
<organism evidence="1 2">
    <name type="scientific">Salinicoccus sediminis</name>
    <dbReference type="NCBI Taxonomy" id="1432562"/>
    <lineage>
        <taxon>Bacteria</taxon>
        <taxon>Bacillati</taxon>
        <taxon>Bacillota</taxon>
        <taxon>Bacilli</taxon>
        <taxon>Bacillales</taxon>
        <taxon>Staphylococcaceae</taxon>
        <taxon>Salinicoccus</taxon>
    </lineage>
</organism>
<dbReference type="OrthoDB" id="2418231at2"/>
<proteinExistence type="predicted"/>
<protein>
    <recommendedName>
        <fullName evidence="3">Antitoxin</fullName>
    </recommendedName>
</protein>
<comment type="caution">
    <text evidence="1">The sequence shown here is derived from an EMBL/GenBank/DDBJ whole genome shotgun (WGS) entry which is preliminary data.</text>
</comment>
<gene>
    <name evidence="1" type="ORF">WN59_10005</name>
</gene>
<dbReference type="RefSeq" id="WP_046516689.1">
    <property type="nucleotide sequence ID" value="NZ_LAYZ01000024.1"/>
</dbReference>
<dbReference type="AlphaFoldDB" id="A0A0M2SJU4"/>
<reference evidence="1 2" key="1">
    <citation type="submission" date="2015-04" db="EMBL/GenBank/DDBJ databases">
        <title>Taxonomic description and genome sequence of Salinicoccus sediminis sp. nov., a novel hyper halotolerant bacterium isolated from marine sediment.</title>
        <authorList>
            <person name="Mathan Kumar R."/>
            <person name="Kaur G."/>
            <person name="Kumar N."/>
            <person name="Kumar A."/>
            <person name="Singh N.K."/>
            <person name="Kaur N."/>
            <person name="Mayilraj S."/>
        </authorList>
    </citation>
    <scope>NUCLEOTIDE SEQUENCE [LARGE SCALE GENOMIC DNA]</scope>
    <source>
        <strain evidence="1 2">SV-16</strain>
    </source>
</reference>
<evidence type="ECO:0000313" key="1">
    <source>
        <dbReference type="EMBL" id="KKK33931.1"/>
    </source>
</evidence>
<evidence type="ECO:0008006" key="3">
    <source>
        <dbReference type="Google" id="ProtNLM"/>
    </source>
</evidence>
<evidence type="ECO:0000313" key="2">
    <source>
        <dbReference type="Proteomes" id="UP000034287"/>
    </source>
</evidence>